<dbReference type="InterPro" id="IPR003806">
    <property type="entry name" value="ATP-grasp_PylC-type"/>
</dbReference>
<dbReference type="Gene3D" id="3.30.1490.20">
    <property type="entry name" value="ATP-grasp fold, A domain"/>
    <property type="match status" value="1"/>
</dbReference>
<keyword evidence="4" id="KW-1185">Reference proteome</keyword>
<dbReference type="PANTHER" id="PTHR21621">
    <property type="entry name" value="RIBOSOMAL PROTEIN S6 MODIFICATION PROTEIN"/>
    <property type="match status" value="1"/>
</dbReference>
<dbReference type="InterPro" id="IPR013815">
    <property type="entry name" value="ATP_grasp_subdomain_1"/>
</dbReference>
<evidence type="ECO:0000313" key="4">
    <source>
        <dbReference type="Proteomes" id="UP001240250"/>
    </source>
</evidence>
<evidence type="ECO:0000256" key="1">
    <source>
        <dbReference type="PROSITE-ProRule" id="PRU00409"/>
    </source>
</evidence>
<dbReference type="GO" id="GO:0004088">
    <property type="term" value="F:carbamoyl-phosphate synthase (glutamine-hydrolyzing) activity"/>
    <property type="evidence" value="ECO:0007669"/>
    <property type="project" value="UniProtKB-EC"/>
</dbReference>
<dbReference type="SUPFAM" id="SSF56059">
    <property type="entry name" value="Glutathione synthetase ATP-binding domain-like"/>
    <property type="match status" value="1"/>
</dbReference>
<keyword evidence="1" id="KW-0547">Nucleotide-binding</keyword>
<dbReference type="Gene3D" id="3.30.470.20">
    <property type="entry name" value="ATP-grasp fold, B domain"/>
    <property type="match status" value="1"/>
</dbReference>
<sequence>MAPVPVPGYGSVEEVPPAGDPRYERATLDLLARVGPDLVLPTVSEELPRIAVLARAAGLGGTVVVSAASASAVAGDKLLTMWALARAGVSVPAFAPADALGSAADALAWAGGPVVVKPRVARGGRGVHVVDDPDDPVWEHVDAAWLVQVFAPAVEYSPQVYRSPVTGSSVVVVLQKAALEQGRIGNATAVEPLPDDAAPDVAALAVRTVEALDLVGPVDLDVRRLADGTPVVLEVNARFGALSAAAPRILESVLTDWPG</sequence>
<evidence type="ECO:0000259" key="2">
    <source>
        <dbReference type="PROSITE" id="PS50975"/>
    </source>
</evidence>
<dbReference type="Pfam" id="PF02655">
    <property type="entry name" value="ATP-grasp_3"/>
    <property type="match status" value="1"/>
</dbReference>
<comment type="caution">
    <text evidence="3">The sequence shown here is derived from an EMBL/GenBank/DDBJ whole genome shotgun (WGS) entry which is preliminary data.</text>
</comment>
<dbReference type="PANTHER" id="PTHR21621:SF2">
    <property type="entry name" value="COENZYME GAMMA-F420-2:ALPHA-L-GLUTAMATE LIGASE"/>
    <property type="match status" value="1"/>
</dbReference>
<protein>
    <submittedName>
        <fullName evidence="3">Carbamoyl-phosphate synthase large subunit</fullName>
        <ecNumber evidence="3">6.3.5.5</ecNumber>
    </submittedName>
</protein>
<dbReference type="Proteomes" id="UP001240250">
    <property type="component" value="Unassembled WGS sequence"/>
</dbReference>
<keyword evidence="1" id="KW-0067">ATP-binding</keyword>
<dbReference type="EMBL" id="JAUSVM010000001">
    <property type="protein sequence ID" value="MDQ0425176.1"/>
    <property type="molecule type" value="Genomic_DNA"/>
</dbReference>
<accession>A0ABU0GII1</accession>
<proteinExistence type="predicted"/>
<keyword evidence="3" id="KW-0436">Ligase</keyword>
<gene>
    <name evidence="3" type="ORF">JO380_001557</name>
</gene>
<dbReference type="PROSITE" id="PS50975">
    <property type="entry name" value="ATP_GRASP"/>
    <property type="match status" value="1"/>
</dbReference>
<dbReference type="InterPro" id="IPR011761">
    <property type="entry name" value="ATP-grasp"/>
</dbReference>
<organism evidence="3 4">
    <name type="scientific">Cellulomonas iranensis</name>
    <dbReference type="NCBI Taxonomy" id="76862"/>
    <lineage>
        <taxon>Bacteria</taxon>
        <taxon>Bacillati</taxon>
        <taxon>Actinomycetota</taxon>
        <taxon>Actinomycetes</taxon>
        <taxon>Micrococcales</taxon>
        <taxon>Cellulomonadaceae</taxon>
        <taxon>Cellulomonas</taxon>
    </lineage>
</organism>
<dbReference type="EC" id="6.3.5.5" evidence="3"/>
<feature type="domain" description="ATP-grasp" evidence="2">
    <location>
        <begin position="81"/>
        <end position="258"/>
    </location>
</feature>
<name>A0ABU0GII1_9CELL</name>
<dbReference type="RefSeq" id="WP_233421077.1">
    <property type="nucleotide sequence ID" value="NZ_JAUSVM010000001.1"/>
</dbReference>
<evidence type="ECO:0000313" key="3">
    <source>
        <dbReference type="EMBL" id="MDQ0425176.1"/>
    </source>
</evidence>
<reference evidence="3 4" key="1">
    <citation type="submission" date="2023-07" db="EMBL/GenBank/DDBJ databases">
        <title>Sequencing the genomes of 1000 actinobacteria strains.</title>
        <authorList>
            <person name="Klenk H.-P."/>
        </authorList>
    </citation>
    <scope>NUCLEOTIDE SEQUENCE [LARGE SCALE GENOMIC DNA]</scope>
    <source>
        <strain evidence="3 4">DSM 14785</strain>
    </source>
</reference>